<dbReference type="GO" id="GO:0016757">
    <property type="term" value="F:glycosyltransferase activity"/>
    <property type="evidence" value="ECO:0007669"/>
    <property type="project" value="UniProtKB-KW"/>
</dbReference>
<dbReference type="Pfam" id="PF00534">
    <property type="entry name" value="Glycos_transf_1"/>
    <property type="match status" value="1"/>
</dbReference>
<evidence type="ECO:0000259" key="3">
    <source>
        <dbReference type="Pfam" id="PF00534"/>
    </source>
</evidence>
<keyword evidence="5" id="KW-0328">Glycosyltransferase</keyword>
<feature type="transmembrane region" description="Helical" evidence="2">
    <location>
        <begin position="78"/>
        <end position="96"/>
    </location>
</feature>
<proteinExistence type="predicted"/>
<feature type="domain" description="Glycosyl transferase family 1" evidence="3">
    <location>
        <begin position="198"/>
        <end position="353"/>
    </location>
</feature>
<keyword evidence="6" id="KW-1185">Reference proteome</keyword>
<dbReference type="Proteomes" id="UP001231109">
    <property type="component" value="Unassembled WGS sequence"/>
</dbReference>
<evidence type="ECO:0000256" key="1">
    <source>
        <dbReference type="ARBA" id="ARBA00022679"/>
    </source>
</evidence>
<dbReference type="Gene3D" id="3.40.50.2000">
    <property type="entry name" value="Glycogen Phosphorylase B"/>
    <property type="match status" value="2"/>
</dbReference>
<dbReference type="InterPro" id="IPR028098">
    <property type="entry name" value="Glyco_trans_4-like_N"/>
</dbReference>
<comment type="caution">
    <text evidence="5">The sequence shown here is derived from an EMBL/GenBank/DDBJ whole genome shotgun (WGS) entry which is preliminary data.</text>
</comment>
<keyword evidence="2" id="KW-1133">Transmembrane helix</keyword>
<evidence type="ECO:0000259" key="4">
    <source>
        <dbReference type="Pfam" id="PF13439"/>
    </source>
</evidence>
<gene>
    <name evidence="5" type="ORF">ORJ04_01875</name>
</gene>
<feature type="domain" description="Glycosyltransferase subfamily 4-like N-terminal" evidence="4">
    <location>
        <begin position="64"/>
        <end position="189"/>
    </location>
</feature>
<dbReference type="Pfam" id="PF13439">
    <property type="entry name" value="Glyco_transf_4"/>
    <property type="match status" value="1"/>
</dbReference>
<dbReference type="SUPFAM" id="SSF53756">
    <property type="entry name" value="UDP-Glycosyltransferase/glycogen phosphorylase"/>
    <property type="match status" value="1"/>
</dbReference>
<keyword evidence="2" id="KW-0812">Transmembrane</keyword>
<dbReference type="EC" id="2.4.-.-" evidence="5"/>
<evidence type="ECO:0000313" key="5">
    <source>
        <dbReference type="EMBL" id="MDP5134696.1"/>
    </source>
</evidence>
<dbReference type="PANTHER" id="PTHR46401">
    <property type="entry name" value="GLYCOSYLTRANSFERASE WBBK-RELATED"/>
    <property type="match status" value="1"/>
</dbReference>
<organism evidence="5 6">
    <name type="scientific">Rheinheimera baltica</name>
    <dbReference type="NCBI Taxonomy" id="67576"/>
    <lineage>
        <taxon>Bacteria</taxon>
        <taxon>Pseudomonadati</taxon>
        <taxon>Pseudomonadota</taxon>
        <taxon>Gammaproteobacteria</taxon>
        <taxon>Chromatiales</taxon>
        <taxon>Chromatiaceae</taxon>
        <taxon>Rheinheimera</taxon>
    </lineage>
</organism>
<dbReference type="EMBL" id="JAPJDZ010000002">
    <property type="protein sequence ID" value="MDP5134696.1"/>
    <property type="molecule type" value="Genomic_DNA"/>
</dbReference>
<evidence type="ECO:0000313" key="6">
    <source>
        <dbReference type="Proteomes" id="UP001231109"/>
    </source>
</evidence>
<protein>
    <submittedName>
        <fullName evidence="5">Glycosyltransferase</fullName>
        <ecNumber evidence="5">2.4.-.-</ecNumber>
    </submittedName>
</protein>
<evidence type="ECO:0000256" key="2">
    <source>
        <dbReference type="SAM" id="Phobius"/>
    </source>
</evidence>
<reference evidence="5 6" key="1">
    <citation type="submission" date="2022-11" db="EMBL/GenBank/DDBJ databases">
        <title>Viruses from the air-sea interface of a natural surface slick.</title>
        <authorList>
            <person name="Rahlff J."/>
            <person name="Holmfeldt K."/>
        </authorList>
    </citation>
    <scope>NUCLEOTIDE SEQUENCE [LARGE SCALE GENOMIC DNA]</scope>
    <source>
        <strain evidence="5 6">SMS4</strain>
    </source>
</reference>
<dbReference type="PANTHER" id="PTHR46401:SF2">
    <property type="entry name" value="GLYCOSYLTRANSFERASE WBBK-RELATED"/>
    <property type="match status" value="1"/>
</dbReference>
<keyword evidence="1 5" id="KW-0808">Transferase</keyword>
<dbReference type="RefSeq" id="WP_305973398.1">
    <property type="nucleotide sequence ID" value="NZ_JAPJDZ010000002.1"/>
</dbReference>
<keyword evidence="2" id="KW-0472">Membrane</keyword>
<name>A0ABT9HUA6_9GAMM</name>
<accession>A0ABT9HUA6</accession>
<dbReference type="InterPro" id="IPR001296">
    <property type="entry name" value="Glyco_trans_1"/>
</dbReference>
<sequence>MKSRTRLVVISNLYPLPWEPERATFNRQQFAQLEDAFEMSVLVPVSFIVWFKNIRQIKQSATLRYVPYFFTPKFGRRFYSYFMYLSLLLHSGLWIRRHKPEIILASWAFPDAVASSWLAKLYRCRFFFKVHGSDIHLHGEEEARARQIVAAAKQAQGVISVSAELKQQMVQLGIARDKIHVVYNGVDHNLFSQKCERPIPENYLLFVGNLKKDKGVMELLQAFGEVSLRYPKLKLLVAGRGDMRQSMEQYLCGQVFRDKVELLGSVAHSVLPQLMQHAELLVLPSYHEGVPNVLLEAMAAGTPVVASAVGGIPEVVKPELSGLLVPSADAAALTQTLILALQKDWCRSDIVQHASQFTWQENKHRLQCLLNESNFNA</sequence>